<comment type="caution">
    <text evidence="4">The sequence shown here is derived from an EMBL/GenBank/DDBJ whole genome shotgun (WGS) entry which is preliminary data.</text>
</comment>
<accession>A0A1C0Z224</accession>
<dbReference type="InterPro" id="IPR050832">
    <property type="entry name" value="Bact_Acetyltransf"/>
</dbReference>
<keyword evidence="1" id="KW-0808">Transferase</keyword>
<dbReference type="PROSITE" id="PS51186">
    <property type="entry name" value="GNAT"/>
    <property type="match status" value="1"/>
</dbReference>
<dbReference type="AlphaFoldDB" id="A0A1C0Z224"/>
<evidence type="ECO:0000256" key="2">
    <source>
        <dbReference type="ARBA" id="ARBA00023315"/>
    </source>
</evidence>
<evidence type="ECO:0000313" key="5">
    <source>
        <dbReference type="Proteomes" id="UP000093482"/>
    </source>
</evidence>
<dbReference type="Gene3D" id="3.40.630.30">
    <property type="match status" value="1"/>
</dbReference>
<name>A0A1C0Z224_9BACL</name>
<dbReference type="GO" id="GO:0016747">
    <property type="term" value="F:acyltransferase activity, transferring groups other than amino-acyl groups"/>
    <property type="evidence" value="ECO:0007669"/>
    <property type="project" value="InterPro"/>
</dbReference>
<evidence type="ECO:0000313" key="4">
    <source>
        <dbReference type="EMBL" id="OCS93465.1"/>
    </source>
</evidence>
<organism evidence="4 5">
    <name type="scientific">Caryophanon latum</name>
    <dbReference type="NCBI Taxonomy" id="33977"/>
    <lineage>
        <taxon>Bacteria</taxon>
        <taxon>Bacillati</taxon>
        <taxon>Bacillota</taxon>
        <taxon>Bacilli</taxon>
        <taxon>Bacillales</taxon>
        <taxon>Caryophanaceae</taxon>
        <taxon>Caryophanon</taxon>
    </lineage>
</organism>
<dbReference type="EMBL" id="MATO01000008">
    <property type="protein sequence ID" value="OCS93465.1"/>
    <property type="molecule type" value="Genomic_DNA"/>
</dbReference>
<dbReference type="PANTHER" id="PTHR43877">
    <property type="entry name" value="AMINOALKYLPHOSPHONATE N-ACETYLTRANSFERASE-RELATED-RELATED"/>
    <property type="match status" value="1"/>
</dbReference>
<reference evidence="4 5" key="1">
    <citation type="submission" date="2016-07" db="EMBL/GenBank/DDBJ databases">
        <title>Caryophanon latum genome sequencing.</title>
        <authorList>
            <person name="Verma A."/>
            <person name="Pal Y."/>
            <person name="Krishnamurthi S."/>
        </authorList>
    </citation>
    <scope>NUCLEOTIDE SEQUENCE [LARGE SCALE GENOMIC DNA]</scope>
    <source>
        <strain evidence="4 5">DSM 14151</strain>
    </source>
</reference>
<evidence type="ECO:0000259" key="3">
    <source>
        <dbReference type="PROSITE" id="PS51186"/>
    </source>
</evidence>
<sequence>MERKRMIQPITNVTEALAVMHAAFARYKTDAQPSSALEETIETFEQELAKGIHIFGAYEEGALVGIVKCKLTDAFGYFSRLSVLPNKQGRGIAKSLIAYCEQFTKDNGRDNMQCKVRKSEIANIALYERLGYVIIDEEVIYNTNGDAVSAVTMEKQL</sequence>
<dbReference type="SUPFAM" id="SSF55729">
    <property type="entry name" value="Acyl-CoA N-acyltransferases (Nat)"/>
    <property type="match status" value="1"/>
</dbReference>
<dbReference type="CDD" id="cd04301">
    <property type="entry name" value="NAT_SF"/>
    <property type="match status" value="1"/>
</dbReference>
<dbReference type="PANTHER" id="PTHR43877:SF2">
    <property type="entry name" value="AMINOALKYLPHOSPHONATE N-ACETYLTRANSFERASE-RELATED"/>
    <property type="match status" value="1"/>
</dbReference>
<gene>
    <name evidence="4" type="ORF">A6K76_05355</name>
</gene>
<proteinExistence type="predicted"/>
<keyword evidence="5" id="KW-1185">Reference proteome</keyword>
<dbReference type="Proteomes" id="UP000093482">
    <property type="component" value="Unassembled WGS sequence"/>
</dbReference>
<dbReference type="OrthoDB" id="2594246at2"/>
<evidence type="ECO:0000256" key="1">
    <source>
        <dbReference type="ARBA" id="ARBA00022679"/>
    </source>
</evidence>
<protein>
    <recommendedName>
        <fullName evidence="3">N-acetyltransferase domain-containing protein</fullName>
    </recommendedName>
</protein>
<keyword evidence="2" id="KW-0012">Acyltransferase</keyword>
<dbReference type="InterPro" id="IPR016181">
    <property type="entry name" value="Acyl_CoA_acyltransferase"/>
</dbReference>
<feature type="domain" description="N-acetyltransferase" evidence="3">
    <location>
        <begin position="11"/>
        <end position="157"/>
    </location>
</feature>
<dbReference type="Pfam" id="PF00583">
    <property type="entry name" value="Acetyltransf_1"/>
    <property type="match status" value="1"/>
</dbReference>
<dbReference type="InterPro" id="IPR000182">
    <property type="entry name" value="GNAT_dom"/>
</dbReference>